<dbReference type="GO" id="GO:0016787">
    <property type="term" value="F:hydrolase activity"/>
    <property type="evidence" value="ECO:0007669"/>
    <property type="project" value="UniProtKB-KW"/>
</dbReference>
<keyword evidence="3" id="KW-0378">Hydrolase</keyword>
<dbReference type="InterPro" id="IPR006680">
    <property type="entry name" value="Amidohydro-rel"/>
</dbReference>
<dbReference type="Gene3D" id="3.20.20.140">
    <property type="entry name" value="Metal-dependent hydrolases"/>
    <property type="match status" value="1"/>
</dbReference>
<dbReference type="EMBL" id="MCIF01000002">
    <property type="protein sequence ID" value="RAQ94745.1"/>
    <property type="molecule type" value="Genomic_DNA"/>
</dbReference>
<name>A0A328VKJ4_9CHLR</name>
<reference evidence="3 4" key="1">
    <citation type="submission" date="2016-08" db="EMBL/GenBank/DDBJ databases">
        <title>Analysis of Carbohydrate Active Enzymes in Thermogemmatispora T81 Reveals Carbohydrate Degradation Ability.</title>
        <authorList>
            <person name="Tomazini A."/>
            <person name="Lal S."/>
            <person name="Stott M."/>
            <person name="Henrissat B."/>
            <person name="Polikarpov I."/>
            <person name="Sparling R."/>
            <person name="Levin D.B."/>
        </authorList>
    </citation>
    <scope>NUCLEOTIDE SEQUENCE [LARGE SCALE GENOMIC DNA]</scope>
    <source>
        <strain evidence="3 4">T81</strain>
    </source>
</reference>
<evidence type="ECO:0000313" key="3">
    <source>
        <dbReference type="EMBL" id="RAQ94745.1"/>
    </source>
</evidence>
<dbReference type="Proteomes" id="UP000248706">
    <property type="component" value="Unassembled WGS sequence"/>
</dbReference>
<dbReference type="RefSeq" id="WP_112426891.1">
    <property type="nucleotide sequence ID" value="NZ_MCIF01000002.1"/>
</dbReference>
<evidence type="ECO:0000259" key="2">
    <source>
        <dbReference type="Pfam" id="PF04909"/>
    </source>
</evidence>
<dbReference type="AlphaFoldDB" id="A0A328VKJ4"/>
<proteinExistence type="predicted"/>
<feature type="compositionally biased region" description="Low complexity" evidence="1">
    <location>
        <begin position="344"/>
        <end position="363"/>
    </location>
</feature>
<gene>
    <name evidence="3" type="ORF">A4R35_04300</name>
</gene>
<dbReference type="CDD" id="cd01292">
    <property type="entry name" value="metallo-dependent_hydrolases"/>
    <property type="match status" value="1"/>
</dbReference>
<evidence type="ECO:0000256" key="1">
    <source>
        <dbReference type="SAM" id="MobiDB-lite"/>
    </source>
</evidence>
<feature type="domain" description="Amidohydrolase-related" evidence="2">
    <location>
        <begin position="13"/>
        <end position="321"/>
    </location>
</feature>
<keyword evidence="4" id="KW-1185">Reference proteome</keyword>
<dbReference type="InterPro" id="IPR032466">
    <property type="entry name" value="Metal_Hydrolase"/>
</dbReference>
<protein>
    <submittedName>
        <fullName evidence="3">Amidohydrolase</fullName>
    </submittedName>
</protein>
<dbReference type="OrthoDB" id="9777673at2"/>
<dbReference type="Pfam" id="PF04909">
    <property type="entry name" value="Amidohydro_2"/>
    <property type="match status" value="1"/>
</dbReference>
<dbReference type="PANTHER" id="PTHR42889:SF1">
    <property type="entry name" value="BLR3681 PROTEIN"/>
    <property type="match status" value="1"/>
</dbReference>
<feature type="region of interest" description="Disordered" evidence="1">
    <location>
        <begin position="332"/>
        <end position="363"/>
    </location>
</feature>
<evidence type="ECO:0000313" key="4">
    <source>
        <dbReference type="Proteomes" id="UP000248706"/>
    </source>
</evidence>
<comment type="caution">
    <text evidence="3">The sequence shown here is derived from an EMBL/GenBank/DDBJ whole genome shotgun (WGS) entry which is preliminary data.</text>
</comment>
<dbReference type="PANTHER" id="PTHR42889">
    <property type="entry name" value="BLR3681 PROTEIN"/>
    <property type="match status" value="1"/>
</dbReference>
<organism evidence="3 4">
    <name type="scientific">Thermogemmatispora tikiterensis</name>
    <dbReference type="NCBI Taxonomy" id="1825093"/>
    <lineage>
        <taxon>Bacteria</taxon>
        <taxon>Bacillati</taxon>
        <taxon>Chloroflexota</taxon>
        <taxon>Ktedonobacteria</taxon>
        <taxon>Thermogemmatisporales</taxon>
        <taxon>Thermogemmatisporaceae</taxon>
        <taxon>Thermogemmatispora</taxon>
    </lineage>
</organism>
<dbReference type="SUPFAM" id="SSF51556">
    <property type="entry name" value="Metallo-dependent hydrolases"/>
    <property type="match status" value="1"/>
</dbReference>
<sequence length="363" mass="41772">MFRTSTGEEIFIIDAHTHLWDASPANQRNQYGRGWIDCFYDYHRNLSPAEYVWPLSDFERYSPERMAQDEFVKGYVDMAILQPTYLTEFFINGFNTIEQNSVMKQRYPERFILNGAWDARDGDAGLEYLRRQKDEWDIKGVKLYTAEWRGASKGYKLSSPEAYRYLEECARLGITNIHVHKGPTIYPLNRDAFDVADVDDAASRFPELNFIVEHVGLPRLEDFCWIAVQEKNVYAGLAVALPFIYPRPRYFAEIMANLLFWVGPDKILFGSDYAIWEPRWLVERFMAFELPQDLKDEFKVDLTLDVKRKIMGLNAARLYGIDPEEQLKKLGNDELAQQASSVEGMSKSQAGGAGSSARAETGA</sequence>
<accession>A0A328VKJ4</accession>